<dbReference type="InterPro" id="IPR002297">
    <property type="entry name" value="DNA-dir_DNA_pol_A_mt"/>
</dbReference>
<evidence type="ECO:0000313" key="3">
    <source>
        <dbReference type="Proteomes" id="UP000053268"/>
    </source>
</evidence>
<evidence type="ECO:0000313" key="2">
    <source>
        <dbReference type="EMBL" id="KPJ20795.1"/>
    </source>
</evidence>
<proteinExistence type="predicted"/>
<comment type="caution">
    <text evidence="2">The sequence shown here is derived from an EMBL/GenBank/DDBJ whole genome shotgun (WGS) entry which is preliminary data.</text>
</comment>
<dbReference type="SUPFAM" id="SSF53098">
    <property type="entry name" value="Ribonuclease H-like"/>
    <property type="match status" value="1"/>
</dbReference>
<dbReference type="Pfam" id="PF18136">
    <property type="entry name" value="DNApol_Exo"/>
    <property type="match status" value="1"/>
</dbReference>
<sequence>MSMHTCVSGVTSYQRAVLKAKNKEPDPSDDTWIDISSLNSLTEVHNLYCGKPVDKETRDIFVDGTMEDVHENFQTLMDYCARDVIATHNVLNKLLPMFLERFPHPVTLAGMLELGCCHFLRLPHKDGPKYKVGNPLAKDFLNMFSQNVLAAQGNEAEKVLTFARMMSYWRNNRERIRAQQLVWLPARRLPQRMRNHRQYGAIIPQVVVCGTLTRRLVIENMY</sequence>
<dbReference type="GO" id="GO:0005760">
    <property type="term" value="C:gamma DNA polymerase complex"/>
    <property type="evidence" value="ECO:0007669"/>
    <property type="project" value="InterPro"/>
</dbReference>
<dbReference type="AlphaFoldDB" id="A0A0N1IHL5"/>
<name>A0A0N1IHL5_PAPXU</name>
<protein>
    <submittedName>
        <fullName evidence="2">DNA polymerase subunit gamma-1, mitochondrial</fullName>
    </submittedName>
</protein>
<gene>
    <name evidence="2" type="ORF">RR46_00170</name>
</gene>
<reference evidence="2 3" key="1">
    <citation type="journal article" date="2015" name="Nat. Commun.">
        <title>Outbred genome sequencing and CRISPR/Cas9 gene editing in butterflies.</title>
        <authorList>
            <person name="Li X."/>
            <person name="Fan D."/>
            <person name="Zhang W."/>
            <person name="Liu G."/>
            <person name="Zhang L."/>
            <person name="Zhao L."/>
            <person name="Fang X."/>
            <person name="Chen L."/>
            <person name="Dong Y."/>
            <person name="Chen Y."/>
            <person name="Ding Y."/>
            <person name="Zhao R."/>
            <person name="Feng M."/>
            <person name="Zhu Y."/>
            <person name="Feng Y."/>
            <person name="Jiang X."/>
            <person name="Zhu D."/>
            <person name="Xiang H."/>
            <person name="Feng X."/>
            <person name="Li S."/>
            <person name="Wang J."/>
            <person name="Zhang G."/>
            <person name="Kronforst M.R."/>
            <person name="Wang W."/>
        </authorList>
    </citation>
    <scope>NUCLEOTIDE SEQUENCE [LARGE SCALE GENOMIC DNA]</scope>
    <source>
        <strain evidence="2">Ya'a_city_454_Px</strain>
        <tissue evidence="2">Whole body</tissue>
    </source>
</reference>
<dbReference type="PANTHER" id="PTHR10267">
    <property type="entry name" value="DNA POLYMERASE SUBUNIT GAMMA-1"/>
    <property type="match status" value="1"/>
</dbReference>
<dbReference type="GO" id="GO:0008408">
    <property type="term" value="F:3'-5' exonuclease activity"/>
    <property type="evidence" value="ECO:0007669"/>
    <property type="project" value="TreeGrafter"/>
</dbReference>
<dbReference type="STRING" id="66420.A0A0N1IHL5"/>
<evidence type="ECO:0000259" key="1">
    <source>
        <dbReference type="Pfam" id="PF18136"/>
    </source>
</evidence>
<accession>A0A0N1IHL5</accession>
<dbReference type="GO" id="GO:0006264">
    <property type="term" value="P:mitochondrial DNA replication"/>
    <property type="evidence" value="ECO:0007669"/>
    <property type="project" value="TreeGrafter"/>
</dbReference>
<feature type="domain" description="DNA mitochondrial polymerase exonuclease" evidence="1">
    <location>
        <begin position="1"/>
        <end position="98"/>
    </location>
</feature>
<dbReference type="FunFam" id="3.30.420.390:FF:000001">
    <property type="entry name" value="DNA polymerase gamma, catalytic subunit"/>
    <property type="match status" value="1"/>
</dbReference>
<organism evidence="2 3">
    <name type="scientific">Papilio xuthus</name>
    <name type="common">Asian swallowtail butterfly</name>
    <dbReference type="NCBI Taxonomy" id="66420"/>
    <lineage>
        <taxon>Eukaryota</taxon>
        <taxon>Metazoa</taxon>
        <taxon>Ecdysozoa</taxon>
        <taxon>Arthropoda</taxon>
        <taxon>Hexapoda</taxon>
        <taxon>Insecta</taxon>
        <taxon>Pterygota</taxon>
        <taxon>Neoptera</taxon>
        <taxon>Endopterygota</taxon>
        <taxon>Lepidoptera</taxon>
        <taxon>Glossata</taxon>
        <taxon>Ditrysia</taxon>
        <taxon>Papilionoidea</taxon>
        <taxon>Papilionidae</taxon>
        <taxon>Papilioninae</taxon>
        <taxon>Papilio</taxon>
    </lineage>
</organism>
<dbReference type="GO" id="GO:0003677">
    <property type="term" value="F:DNA binding"/>
    <property type="evidence" value="ECO:0007669"/>
    <property type="project" value="InterPro"/>
</dbReference>
<dbReference type="InterPro" id="IPR041336">
    <property type="entry name" value="DNApol_Exo"/>
</dbReference>
<dbReference type="Proteomes" id="UP000053268">
    <property type="component" value="Unassembled WGS sequence"/>
</dbReference>
<dbReference type="GO" id="GO:0003887">
    <property type="term" value="F:DNA-directed DNA polymerase activity"/>
    <property type="evidence" value="ECO:0007669"/>
    <property type="project" value="TreeGrafter"/>
</dbReference>
<dbReference type="InterPro" id="IPR012337">
    <property type="entry name" value="RNaseH-like_sf"/>
</dbReference>
<dbReference type="InterPro" id="IPR043502">
    <property type="entry name" value="DNA/RNA_pol_sf"/>
</dbReference>
<dbReference type="PANTHER" id="PTHR10267:SF0">
    <property type="entry name" value="DNA POLYMERASE SUBUNIT GAMMA-1"/>
    <property type="match status" value="1"/>
</dbReference>
<dbReference type="EMBL" id="LADI01015115">
    <property type="protein sequence ID" value="KPJ20795.1"/>
    <property type="molecule type" value="Genomic_DNA"/>
</dbReference>
<dbReference type="Gene3D" id="3.30.420.390">
    <property type="match status" value="1"/>
</dbReference>
<keyword evidence="3" id="KW-1185">Reference proteome</keyword>
<dbReference type="SUPFAM" id="SSF56672">
    <property type="entry name" value="DNA/RNA polymerases"/>
    <property type="match status" value="1"/>
</dbReference>